<evidence type="ECO:0000313" key="1">
    <source>
        <dbReference type="EMBL" id="EIC19779.1"/>
    </source>
</evidence>
<organism evidence="1 2">
    <name type="scientific">Thiorhodovibrio frisius</name>
    <dbReference type="NCBI Taxonomy" id="631362"/>
    <lineage>
        <taxon>Bacteria</taxon>
        <taxon>Pseudomonadati</taxon>
        <taxon>Pseudomonadota</taxon>
        <taxon>Gammaproteobacteria</taxon>
        <taxon>Chromatiales</taxon>
        <taxon>Chromatiaceae</taxon>
        <taxon>Thiorhodovibrio</taxon>
    </lineage>
</organism>
<proteinExistence type="predicted"/>
<dbReference type="Proteomes" id="UP000002964">
    <property type="component" value="Unassembled WGS sequence"/>
</dbReference>
<gene>
    <name evidence="1" type="ORF">Thi970DRAFT_03377</name>
</gene>
<protein>
    <submittedName>
        <fullName evidence="1">Uncharacterized protein</fullName>
    </submittedName>
</protein>
<reference evidence="2" key="1">
    <citation type="submission" date="2011-06" db="EMBL/GenBank/DDBJ databases">
        <authorList>
            <consortium name="US DOE Joint Genome Institute (JGI-PGF)"/>
            <person name="Lucas S."/>
            <person name="Han J."/>
            <person name="Lapidus A."/>
            <person name="Cheng J.-F."/>
            <person name="Goodwin L."/>
            <person name="Pitluck S."/>
            <person name="Peters L."/>
            <person name="Land M.L."/>
            <person name="Hauser L."/>
            <person name="Vogl K."/>
            <person name="Liu Z."/>
            <person name="Overmann J."/>
            <person name="Frigaard N.-U."/>
            <person name="Bryant D.A."/>
            <person name="Woyke T.J."/>
        </authorList>
    </citation>
    <scope>NUCLEOTIDE SEQUENCE [LARGE SCALE GENOMIC DNA]</scope>
    <source>
        <strain evidence="2">970</strain>
    </source>
</reference>
<dbReference type="AlphaFoldDB" id="H8Z6Z4"/>
<dbReference type="HOGENOM" id="CLU_2385215_0_0_6"/>
<keyword evidence="2" id="KW-1185">Reference proteome</keyword>
<accession>H8Z6Z4</accession>
<reference evidence="1 2" key="2">
    <citation type="submission" date="2011-11" db="EMBL/GenBank/DDBJ databases">
        <authorList>
            <consortium name="US DOE Joint Genome Institute"/>
            <person name="Lucas S."/>
            <person name="Han J."/>
            <person name="Lapidus A."/>
            <person name="Cheng J.-F."/>
            <person name="Goodwin L."/>
            <person name="Pitluck S."/>
            <person name="Peters L."/>
            <person name="Ovchinnikova G."/>
            <person name="Zhang X."/>
            <person name="Detter J.C."/>
            <person name="Han C."/>
            <person name="Tapia R."/>
            <person name="Land M."/>
            <person name="Hauser L."/>
            <person name="Kyrpides N."/>
            <person name="Ivanova N."/>
            <person name="Pagani I."/>
            <person name="Vogl K."/>
            <person name="Liu Z."/>
            <person name="Overmann J."/>
            <person name="Frigaard N.-U."/>
            <person name="Bryant D."/>
            <person name="Woyke T."/>
        </authorList>
    </citation>
    <scope>NUCLEOTIDE SEQUENCE [LARGE SCALE GENOMIC DNA]</scope>
    <source>
        <strain evidence="1 2">970</strain>
    </source>
</reference>
<sequence length="94" mass="10508">MSNVRKPHSRESRQASQSAADISLQLLTDLARFDEGRSIVHLQDRPPDALTWLFCQCHPLKQLDECSLKLTGESSDIHQRRTTHALTQASAQGA</sequence>
<evidence type="ECO:0000313" key="2">
    <source>
        <dbReference type="Proteomes" id="UP000002964"/>
    </source>
</evidence>
<dbReference type="STRING" id="631362.Thi970DRAFT_03377"/>
<name>H8Z6Z4_9GAMM</name>
<dbReference type="EMBL" id="JH603170">
    <property type="protein sequence ID" value="EIC19779.1"/>
    <property type="molecule type" value="Genomic_DNA"/>
</dbReference>